<dbReference type="PANTHER" id="PTHR35038:SF8">
    <property type="entry name" value="C-TYPE POLYHEME CYTOCHROME OMCC"/>
    <property type="match status" value="1"/>
</dbReference>
<evidence type="ECO:0000313" key="3">
    <source>
        <dbReference type="EMBL" id="RWX51795.1"/>
    </source>
</evidence>
<proteinExistence type="predicted"/>
<sequence>MRHHFTLFALFFLLQLLGCGEEEKKVAPVPPPEAKPVAVQKTSPPSPPAPGCQACHSKIQTDSAHDLACTDCHQGNNETNDKESAHQGMIPQAASPEHMEATCGKCHAEQLKRCGQSSHFTMSNAVNLVREHFALSPLNNLTEVPEGEGPPQTKEELVNDLLRRQCLRCHVYSKGDNYPYVRHGSGCAACHLQYTDGKLTSSGEGKPNHAFIRPGKRQCLSCHYGNHVGSDFDGSYEQDHDWSYSTPFATRVPILRPYGMELHNLVPDIHQQRGMTCLDCHSGAELAGKKPSVQCVDCHALGTSDDASASIANLHADGEKLLLKIQGDKEERLVPRLEHPAHAKYKDRVACQVCHAQWTFNDRATHLLLSYSDDADPWERLAAQSSSEVERFVEHNMYSEEELIEPSLPDQISGKRKAGIWYTGFTVRRWEDILICKDKDDIIKVFRPILDLRLSAVDEDGEVLADFDNLTGKDEGLLPYTPHTTGPAGLFYEQRFLHLLPPQETKTADKQ</sequence>
<keyword evidence="1" id="KW-0732">Signal</keyword>
<reference evidence="3 4" key="1">
    <citation type="submission" date="2017-01" db="EMBL/GenBank/DDBJ databases">
        <title>The cable genome- insights into the physiology and evolution of filamentous bacteria capable of sulfide oxidation via long distance electron transfer.</title>
        <authorList>
            <person name="Schreiber L."/>
            <person name="Bjerg J.T."/>
            <person name="Boggild A."/>
            <person name="Van De Vossenberg J."/>
            <person name="Meysman F."/>
            <person name="Nielsen L.P."/>
            <person name="Schramm A."/>
            <person name="Kjeldsen K.U."/>
        </authorList>
    </citation>
    <scope>NUCLEOTIDE SEQUENCE [LARGE SCALE GENOMIC DNA]</scope>
    <source>
        <strain evidence="3">A5</strain>
    </source>
</reference>
<organism evidence="3 4">
    <name type="scientific">Candidatus Electrothrix marina</name>
    <dbReference type="NCBI Taxonomy" id="1859130"/>
    <lineage>
        <taxon>Bacteria</taxon>
        <taxon>Pseudomonadati</taxon>
        <taxon>Thermodesulfobacteriota</taxon>
        <taxon>Desulfobulbia</taxon>
        <taxon>Desulfobulbales</taxon>
        <taxon>Desulfobulbaceae</taxon>
        <taxon>Candidatus Electrothrix</taxon>
    </lineage>
</organism>
<evidence type="ECO:0000256" key="2">
    <source>
        <dbReference type="SAM" id="MobiDB-lite"/>
    </source>
</evidence>
<comment type="caution">
    <text evidence="3">The sequence shown here is derived from an EMBL/GenBank/DDBJ whole genome shotgun (WGS) entry which is preliminary data.</text>
</comment>
<dbReference type="AlphaFoldDB" id="A0A444JFF1"/>
<dbReference type="InterPro" id="IPR051829">
    <property type="entry name" value="Multiheme_Cytochr_ET"/>
</dbReference>
<accession>A0A444JFF1</accession>
<protein>
    <submittedName>
        <fullName evidence="3">Uncharacterized protein</fullName>
    </submittedName>
</protein>
<dbReference type="GO" id="GO:0016491">
    <property type="term" value="F:oxidoreductase activity"/>
    <property type="evidence" value="ECO:0007669"/>
    <property type="project" value="TreeGrafter"/>
</dbReference>
<gene>
    <name evidence="3" type="ORF">VU01_10808</name>
</gene>
<dbReference type="EMBL" id="MTKS01000080">
    <property type="protein sequence ID" value="RWX51795.1"/>
    <property type="molecule type" value="Genomic_DNA"/>
</dbReference>
<keyword evidence="4" id="KW-1185">Reference proteome</keyword>
<dbReference type="SUPFAM" id="SSF48695">
    <property type="entry name" value="Multiheme cytochromes"/>
    <property type="match status" value="1"/>
</dbReference>
<evidence type="ECO:0000313" key="4">
    <source>
        <dbReference type="Proteomes" id="UP000288892"/>
    </source>
</evidence>
<evidence type="ECO:0000256" key="1">
    <source>
        <dbReference type="ARBA" id="ARBA00022729"/>
    </source>
</evidence>
<dbReference type="PANTHER" id="PTHR35038">
    <property type="entry name" value="DISSIMILATORY SULFITE REDUCTASE SIRA"/>
    <property type="match status" value="1"/>
</dbReference>
<dbReference type="InterPro" id="IPR036280">
    <property type="entry name" value="Multihaem_cyt_sf"/>
</dbReference>
<name>A0A444JFF1_9BACT</name>
<feature type="region of interest" description="Disordered" evidence="2">
    <location>
        <begin position="25"/>
        <end position="51"/>
    </location>
</feature>
<dbReference type="Proteomes" id="UP000288892">
    <property type="component" value="Unassembled WGS sequence"/>
</dbReference>